<feature type="region of interest" description="Disordered" evidence="2">
    <location>
        <begin position="384"/>
        <end position="428"/>
    </location>
</feature>
<organism evidence="4 5">
    <name type="scientific">Cordyceps javanica</name>
    <dbReference type="NCBI Taxonomy" id="43265"/>
    <lineage>
        <taxon>Eukaryota</taxon>
        <taxon>Fungi</taxon>
        <taxon>Dikarya</taxon>
        <taxon>Ascomycota</taxon>
        <taxon>Pezizomycotina</taxon>
        <taxon>Sordariomycetes</taxon>
        <taxon>Hypocreomycetidae</taxon>
        <taxon>Hypocreales</taxon>
        <taxon>Cordycipitaceae</taxon>
        <taxon>Cordyceps</taxon>
    </lineage>
</organism>
<dbReference type="Proteomes" id="UP000315783">
    <property type="component" value="Unassembled WGS sequence"/>
</dbReference>
<keyword evidence="5" id="KW-1185">Reference proteome</keyword>
<comment type="caution">
    <text evidence="4">The sequence shown here is derived from an EMBL/GenBank/DDBJ whole genome shotgun (WGS) entry which is preliminary data.</text>
</comment>
<feature type="compositionally biased region" description="Polar residues" evidence="2">
    <location>
        <begin position="539"/>
        <end position="548"/>
    </location>
</feature>
<gene>
    <name evidence="4" type="ORF">IF1G_05237</name>
</gene>
<dbReference type="EMBL" id="SPUK01000006">
    <property type="protein sequence ID" value="TQV96654.1"/>
    <property type="molecule type" value="Genomic_DNA"/>
</dbReference>
<dbReference type="Gene3D" id="1.20.5.170">
    <property type="match status" value="1"/>
</dbReference>
<proteinExistence type="predicted"/>
<dbReference type="PANTHER" id="PTHR40618:SF1">
    <property type="entry name" value="B-ZIP TRANSCRIPTION FACTOR (EUROFUNG)"/>
    <property type="match status" value="1"/>
</dbReference>
<dbReference type="CDD" id="cd14688">
    <property type="entry name" value="bZIP_YAP"/>
    <property type="match status" value="1"/>
</dbReference>
<dbReference type="InterPro" id="IPR046347">
    <property type="entry name" value="bZIP_sf"/>
</dbReference>
<evidence type="ECO:0000313" key="4">
    <source>
        <dbReference type="EMBL" id="TQV96654.1"/>
    </source>
</evidence>
<protein>
    <submittedName>
        <fullName evidence="4">BZIP transcription factor</fullName>
    </submittedName>
</protein>
<dbReference type="InterPro" id="IPR004827">
    <property type="entry name" value="bZIP"/>
</dbReference>
<dbReference type="PANTHER" id="PTHR40618">
    <property type="entry name" value="B-ZIP TRANSCRIPTION FACTOR (EUROFUNG)-RELATED"/>
    <property type="match status" value="1"/>
</dbReference>
<evidence type="ECO:0000313" key="5">
    <source>
        <dbReference type="Proteomes" id="UP000315783"/>
    </source>
</evidence>
<accession>A0A545V4N0</accession>
<dbReference type="OrthoDB" id="3555317at2759"/>
<feature type="compositionally biased region" description="Basic and acidic residues" evidence="2">
    <location>
        <begin position="415"/>
        <end position="428"/>
    </location>
</feature>
<feature type="compositionally biased region" description="Basic and acidic residues" evidence="2">
    <location>
        <begin position="393"/>
        <end position="407"/>
    </location>
</feature>
<dbReference type="GO" id="GO:0003700">
    <property type="term" value="F:DNA-binding transcription factor activity"/>
    <property type="evidence" value="ECO:0007669"/>
    <property type="project" value="InterPro"/>
</dbReference>
<name>A0A545V4N0_9HYPO</name>
<feature type="domain" description="BZIP" evidence="3">
    <location>
        <begin position="427"/>
        <end position="474"/>
    </location>
</feature>
<dbReference type="AlphaFoldDB" id="A0A545V4N0"/>
<dbReference type="Pfam" id="PF00170">
    <property type="entry name" value="bZIP_1"/>
    <property type="match status" value="1"/>
</dbReference>
<evidence type="ECO:0000256" key="1">
    <source>
        <dbReference type="SAM" id="Coils"/>
    </source>
</evidence>
<evidence type="ECO:0000256" key="2">
    <source>
        <dbReference type="SAM" id="MobiDB-lite"/>
    </source>
</evidence>
<dbReference type="SUPFAM" id="SSF57959">
    <property type="entry name" value="Leucine zipper domain"/>
    <property type="match status" value="1"/>
</dbReference>
<sequence length="863" mass="95327">MTRTHFIPARDSRHRTAVVALFRALAKTASKITLADQAGVASTDRRPIQSILRRRFDKNAGDTSPRLVFAALAAGYKSLSFLTKAQDPSSAEHEQILCHLSKRRAPTEQPSVPLTEHLVEKREPLLSKVSEPGETPKYVANAYPRPLNSLAGPRRVPMVATTADGLPFLRTSSLQPHDMSRMIGRKVKVFQSRIAKITEIQDELLPDAASEDHWDGLVARQLQKEGLQREKTGDVEESYTWSLYLSRLWLEWKIEATWQDWLARGEALQSVVDAEQELADQEAGKIRNPEPTIKEHAQPPPAVNVSSREVNFMGPPKLKGSAIQMDGHDIFATEAWAAIDRSADAPRSIAVVAMKTEPPVVQVPTGNAFAPTFAVEGLTMDATMPVTGKRKPSPSEERIAGETEEQKHKRARGRPRLDTKDETAADRRRTQIRLAQRAYRHRKDNAITSLEEKVKELEKNNADMSREFQRFHDLVLSKGLLDPSSETAIRFKAISDNFVRLAGVNTGETGYISPEDERTTIADGFRGPADASSGSSAGIQSPQKSQPGTVEHTELIISPGQAKAADSMASYEIVAQATPDNASFPLYTAMDTVPNLAGFASINSPFATLPLTSSLSYHELTFGRRLQRRTTERGLFLASMANPPPERYAAVFGFSLLFESRESIARRLSQQLANMIMPFQDQANMPSGPFEEKMEQRIRLTFGFEKEFLNADEIEMYLRQLGIIIPQQVEFIDAEVDVNELADSVPQVFTGHGSFSFQSSGFDNINGQVSATMPLNMGHNHAMIQQTQMQPHGAVPASGLLPYMCPPGMETVWGRTPWQKPKLTISVGVLVEELASRSVCMGKHPGVRVKDINNAIKVAAGLG</sequence>
<feature type="coiled-coil region" evidence="1">
    <location>
        <begin position="440"/>
        <end position="474"/>
    </location>
</feature>
<evidence type="ECO:0000259" key="3">
    <source>
        <dbReference type="Pfam" id="PF00170"/>
    </source>
</evidence>
<keyword evidence="1" id="KW-0175">Coiled coil</keyword>
<feature type="region of interest" description="Disordered" evidence="2">
    <location>
        <begin position="520"/>
        <end position="550"/>
    </location>
</feature>
<reference evidence="4 5" key="1">
    <citation type="journal article" date="2019" name="Appl. Microbiol. Biotechnol.">
        <title>Genome sequence of Isaria javanica and comparative genome analysis insights into family S53 peptidase evolution in fungal entomopathogens.</title>
        <authorList>
            <person name="Lin R."/>
            <person name="Zhang X."/>
            <person name="Xin B."/>
            <person name="Zou M."/>
            <person name="Gao Y."/>
            <person name="Qin F."/>
            <person name="Hu Q."/>
            <person name="Xie B."/>
            <person name="Cheng X."/>
        </authorList>
    </citation>
    <scope>NUCLEOTIDE SEQUENCE [LARGE SCALE GENOMIC DNA]</scope>
    <source>
        <strain evidence="4 5">IJ1G</strain>
    </source>
</reference>